<protein>
    <recommendedName>
        <fullName evidence="3">Reverse transcriptase zinc-binding domain-containing protein</fullName>
    </recommendedName>
</protein>
<dbReference type="Gramene" id="A01p26890.2_BraZ1">
    <property type="protein sequence ID" value="A01p26890.2_BraZ1.CDS"/>
    <property type="gene ID" value="A01g26890.2_BraZ1"/>
</dbReference>
<evidence type="ECO:0000313" key="2">
    <source>
        <dbReference type="Proteomes" id="UP000694005"/>
    </source>
</evidence>
<dbReference type="AlphaFoldDB" id="A0A8D9GX61"/>
<dbReference type="EMBL" id="LS974617">
    <property type="protein sequence ID" value="CAG7888613.1"/>
    <property type="molecule type" value="Genomic_DNA"/>
</dbReference>
<dbReference type="Proteomes" id="UP000694005">
    <property type="component" value="Chromosome A01"/>
</dbReference>
<proteinExistence type="predicted"/>
<evidence type="ECO:0000313" key="1">
    <source>
        <dbReference type="EMBL" id="CAG7888613.1"/>
    </source>
</evidence>
<organism evidence="1 2">
    <name type="scientific">Brassica campestris</name>
    <name type="common">Field mustard</name>
    <dbReference type="NCBI Taxonomy" id="3711"/>
    <lineage>
        <taxon>Eukaryota</taxon>
        <taxon>Viridiplantae</taxon>
        <taxon>Streptophyta</taxon>
        <taxon>Embryophyta</taxon>
        <taxon>Tracheophyta</taxon>
        <taxon>Spermatophyta</taxon>
        <taxon>Magnoliopsida</taxon>
        <taxon>eudicotyledons</taxon>
        <taxon>Gunneridae</taxon>
        <taxon>Pentapetalae</taxon>
        <taxon>rosids</taxon>
        <taxon>malvids</taxon>
        <taxon>Brassicales</taxon>
        <taxon>Brassicaceae</taxon>
        <taxon>Brassiceae</taxon>
        <taxon>Brassica</taxon>
    </lineage>
</organism>
<gene>
    <name evidence="1" type="ORF">BRAPAZ1V2_A01P26890.2</name>
</gene>
<name>A0A8D9GX61_BRACM</name>
<evidence type="ECO:0008006" key="3">
    <source>
        <dbReference type="Google" id="ProtNLM"/>
    </source>
</evidence>
<accession>A0A8D9GX61</accession>
<sequence>MPISSTHRRDTFCWNYTRSCQYTVKSGYWVAQNLLTKEEEKEILEPSITKLQAFAWKLKTPRKMWHLIWQLITGQVAVTRNLESRNISLASMVFIGNSYKSRYIPSGKRLHKHGLSFLEEK</sequence>
<reference evidence="1 2" key="1">
    <citation type="submission" date="2021-07" db="EMBL/GenBank/DDBJ databases">
        <authorList>
            <consortium name="Genoscope - CEA"/>
            <person name="William W."/>
        </authorList>
    </citation>
    <scope>NUCLEOTIDE SEQUENCE [LARGE SCALE GENOMIC DNA]</scope>
</reference>